<evidence type="ECO:0000313" key="2">
    <source>
        <dbReference type="EMBL" id="KAF7708508.1"/>
    </source>
</evidence>
<proteinExistence type="predicted"/>
<keyword evidence="1" id="KW-0472">Membrane</keyword>
<protein>
    <submittedName>
        <fullName evidence="2">Uncharacterized protein</fullName>
    </submittedName>
</protein>
<organism evidence="2 3">
    <name type="scientific">Silurus meridionalis</name>
    <name type="common">Southern catfish</name>
    <name type="synonym">Silurus soldatovi meridionalis</name>
    <dbReference type="NCBI Taxonomy" id="175797"/>
    <lineage>
        <taxon>Eukaryota</taxon>
        <taxon>Metazoa</taxon>
        <taxon>Chordata</taxon>
        <taxon>Craniata</taxon>
        <taxon>Vertebrata</taxon>
        <taxon>Euteleostomi</taxon>
        <taxon>Actinopterygii</taxon>
        <taxon>Neopterygii</taxon>
        <taxon>Teleostei</taxon>
        <taxon>Ostariophysi</taxon>
        <taxon>Siluriformes</taxon>
        <taxon>Siluridae</taxon>
        <taxon>Silurus</taxon>
    </lineage>
</organism>
<dbReference type="Proteomes" id="UP000606274">
    <property type="component" value="Unassembled WGS sequence"/>
</dbReference>
<accession>A0A8T0BN45</accession>
<keyword evidence="3" id="KW-1185">Reference proteome</keyword>
<comment type="caution">
    <text evidence="2">The sequence shown here is derived from an EMBL/GenBank/DDBJ whole genome shotgun (WGS) entry which is preliminary data.</text>
</comment>
<sequence length="94" mass="10746">MAPDITSRQKVNNYDHIDLQQVKEHQCLIPLAVLGGILLLIIMGILSLCAFYKRPTLMHQRDSNVSEQHQQSSSETQYATLKFITGRHERVLKS</sequence>
<evidence type="ECO:0000313" key="3">
    <source>
        <dbReference type="Proteomes" id="UP000606274"/>
    </source>
</evidence>
<keyword evidence="1" id="KW-1133">Transmembrane helix</keyword>
<reference evidence="2" key="1">
    <citation type="submission" date="2020-08" db="EMBL/GenBank/DDBJ databases">
        <title>Chromosome-level assembly of Southern catfish (Silurus meridionalis) provides insights into visual adaptation to the nocturnal and benthic lifestyles.</title>
        <authorList>
            <person name="Zhang Y."/>
            <person name="Wang D."/>
            <person name="Peng Z."/>
        </authorList>
    </citation>
    <scope>NUCLEOTIDE SEQUENCE</scope>
    <source>
        <strain evidence="2">SWU-2019-XX</strain>
        <tissue evidence="2">Muscle</tissue>
    </source>
</reference>
<dbReference type="AlphaFoldDB" id="A0A8T0BN45"/>
<gene>
    <name evidence="2" type="ORF">HF521_017565</name>
</gene>
<keyword evidence="1" id="KW-0812">Transmembrane</keyword>
<dbReference type="EMBL" id="JABFDY010000004">
    <property type="protein sequence ID" value="KAF7708508.1"/>
    <property type="molecule type" value="Genomic_DNA"/>
</dbReference>
<feature type="transmembrane region" description="Helical" evidence="1">
    <location>
        <begin position="28"/>
        <end position="52"/>
    </location>
</feature>
<name>A0A8T0BN45_SILME</name>
<evidence type="ECO:0000256" key="1">
    <source>
        <dbReference type="SAM" id="Phobius"/>
    </source>
</evidence>